<reference evidence="3" key="1">
    <citation type="submission" date="2018-06" db="EMBL/GenBank/DDBJ databases">
        <authorList>
            <person name="Zhirakovskaya E."/>
        </authorList>
    </citation>
    <scope>NUCLEOTIDE SEQUENCE</scope>
</reference>
<sequence length="233" mass="27265">MNPQLLFYILIAIIIIKFLFDTYINALNSKHFNDAIPEELKGIYNDDEYLKSQKYKKENYKFSLISSLFSVVTTLLFFFLDGFKFVDELARSISNNTIVITLVFFGIIFLASDILSLPFSYYKTFVIEEKFGFNKMSIKTFILDKIKGWLMLLIVGGGLMALITWFYELTTTNFWLYTWGVITVFTLFLNLFYSKLIVPIFNKQKPLEDGELRNEIEKFATKIGFKLDNVFVI</sequence>
<organism evidence="3">
    <name type="scientific">hydrothermal vent metagenome</name>
    <dbReference type="NCBI Taxonomy" id="652676"/>
    <lineage>
        <taxon>unclassified sequences</taxon>
        <taxon>metagenomes</taxon>
        <taxon>ecological metagenomes</taxon>
    </lineage>
</organism>
<dbReference type="PANTHER" id="PTHR10120">
    <property type="entry name" value="CAAX PRENYL PROTEASE 1"/>
    <property type="match status" value="1"/>
</dbReference>
<feature type="transmembrane region" description="Helical" evidence="1">
    <location>
        <begin position="174"/>
        <end position="193"/>
    </location>
</feature>
<keyword evidence="1" id="KW-0812">Transmembrane</keyword>
<keyword evidence="1" id="KW-1133">Transmembrane helix</keyword>
<dbReference type="EMBL" id="UOER01000185">
    <property type="protein sequence ID" value="VAW23190.1"/>
    <property type="molecule type" value="Genomic_DNA"/>
</dbReference>
<dbReference type="Pfam" id="PF16491">
    <property type="entry name" value="Peptidase_M48_N"/>
    <property type="match status" value="1"/>
</dbReference>
<gene>
    <name evidence="3" type="ORF">MNBD_BACTEROID04-457</name>
</gene>
<dbReference type="AlphaFoldDB" id="A0A3B0U2I2"/>
<feature type="transmembrane region" description="Helical" evidence="1">
    <location>
        <begin position="60"/>
        <end position="80"/>
    </location>
</feature>
<feature type="transmembrane region" description="Helical" evidence="1">
    <location>
        <begin position="100"/>
        <end position="122"/>
    </location>
</feature>
<feature type="non-terminal residue" evidence="3">
    <location>
        <position position="233"/>
    </location>
</feature>
<evidence type="ECO:0000259" key="2">
    <source>
        <dbReference type="Pfam" id="PF16491"/>
    </source>
</evidence>
<feature type="transmembrane region" description="Helical" evidence="1">
    <location>
        <begin position="149"/>
        <end position="168"/>
    </location>
</feature>
<dbReference type="InterPro" id="IPR032456">
    <property type="entry name" value="Peptidase_M48_N"/>
</dbReference>
<proteinExistence type="predicted"/>
<keyword evidence="1" id="KW-0472">Membrane</keyword>
<evidence type="ECO:0000256" key="1">
    <source>
        <dbReference type="SAM" id="Phobius"/>
    </source>
</evidence>
<name>A0A3B0U2I2_9ZZZZ</name>
<evidence type="ECO:0000313" key="3">
    <source>
        <dbReference type="EMBL" id="VAW23190.1"/>
    </source>
</evidence>
<accession>A0A3B0U2I2</accession>
<protein>
    <submittedName>
        <fullName evidence="3">Peptidase, M48 family</fullName>
    </submittedName>
</protein>
<feature type="domain" description="CAAX prenyl protease 1 N-terminal" evidence="2">
    <location>
        <begin position="30"/>
        <end position="203"/>
    </location>
</feature>
<dbReference type="Gene3D" id="3.30.2010.10">
    <property type="entry name" value="Metalloproteases ('zincins'), catalytic domain"/>
    <property type="match status" value="1"/>
</dbReference>
<feature type="transmembrane region" description="Helical" evidence="1">
    <location>
        <begin position="6"/>
        <end position="24"/>
    </location>
</feature>